<dbReference type="Proteomes" id="UP001501777">
    <property type="component" value="Unassembled WGS sequence"/>
</dbReference>
<proteinExistence type="predicted"/>
<dbReference type="SUPFAM" id="SSF53335">
    <property type="entry name" value="S-adenosyl-L-methionine-dependent methyltransferases"/>
    <property type="match status" value="1"/>
</dbReference>
<organism evidence="1 2">
    <name type="scientific">Streptomyces longisporus</name>
    <dbReference type="NCBI Taxonomy" id="1948"/>
    <lineage>
        <taxon>Bacteria</taxon>
        <taxon>Bacillati</taxon>
        <taxon>Actinomycetota</taxon>
        <taxon>Actinomycetes</taxon>
        <taxon>Kitasatosporales</taxon>
        <taxon>Streptomycetaceae</taxon>
        <taxon>Streptomyces</taxon>
    </lineage>
</organism>
<protein>
    <recommendedName>
        <fullName evidence="3">Methyltransferase</fullName>
    </recommendedName>
</protein>
<comment type="caution">
    <text evidence="1">The sequence shown here is derived from an EMBL/GenBank/DDBJ whole genome shotgun (WGS) entry which is preliminary data.</text>
</comment>
<accession>A0ABN3MRS9</accession>
<sequence length="257" mass="28156">MPAILPGRDRHHLIGAGSRRSACGTLTLYADDRLEGNSMQTEDGHVLAQLEQALRPAAPIPPGDNWAAAPDLLLYLVEQIRSRRPALIVELGSGTSTLWLATALRSFGIPGRVVSLEHDPGYHEQTAQGLDRLDLGDFAEVRLAPLEQFTLQGETWPWYAESAWRDLRGCGLLFVDGPPGWSAPLARYPAVPLLADALTPGAAVLLDDHDRADEQAIVARWRWQHPTWSLERLAHRKGTAVLHLPETEPSGEGAEMV</sequence>
<gene>
    <name evidence="1" type="ORF">GCM10010276_60710</name>
</gene>
<evidence type="ECO:0000313" key="1">
    <source>
        <dbReference type="EMBL" id="GAA2507509.1"/>
    </source>
</evidence>
<dbReference type="Pfam" id="PF13578">
    <property type="entry name" value="Methyltransf_24"/>
    <property type="match status" value="1"/>
</dbReference>
<name>A0ABN3MRS9_STRLO</name>
<dbReference type="EMBL" id="BAAASG010000014">
    <property type="protein sequence ID" value="GAA2507509.1"/>
    <property type="molecule type" value="Genomic_DNA"/>
</dbReference>
<dbReference type="InterPro" id="IPR029063">
    <property type="entry name" value="SAM-dependent_MTases_sf"/>
</dbReference>
<dbReference type="Gene3D" id="3.40.50.150">
    <property type="entry name" value="Vaccinia Virus protein VP39"/>
    <property type="match status" value="1"/>
</dbReference>
<evidence type="ECO:0000313" key="2">
    <source>
        <dbReference type="Proteomes" id="UP001501777"/>
    </source>
</evidence>
<reference evidence="1 2" key="1">
    <citation type="journal article" date="2019" name="Int. J. Syst. Evol. Microbiol.">
        <title>The Global Catalogue of Microorganisms (GCM) 10K type strain sequencing project: providing services to taxonomists for standard genome sequencing and annotation.</title>
        <authorList>
            <consortium name="The Broad Institute Genomics Platform"/>
            <consortium name="The Broad Institute Genome Sequencing Center for Infectious Disease"/>
            <person name="Wu L."/>
            <person name="Ma J."/>
        </authorList>
    </citation>
    <scope>NUCLEOTIDE SEQUENCE [LARGE SCALE GENOMIC DNA]</scope>
    <source>
        <strain evidence="1 2">JCM 4395</strain>
    </source>
</reference>
<keyword evidence="2" id="KW-1185">Reference proteome</keyword>
<evidence type="ECO:0008006" key="3">
    <source>
        <dbReference type="Google" id="ProtNLM"/>
    </source>
</evidence>
<dbReference type="RefSeq" id="WP_344403936.1">
    <property type="nucleotide sequence ID" value="NZ_BAAASG010000014.1"/>
</dbReference>